<keyword evidence="2" id="KW-1185">Reference proteome</keyword>
<dbReference type="OrthoDB" id="5713681at2"/>
<accession>A0A518RCT0</accession>
<dbReference type="RefSeq" id="WP_145845189.1">
    <property type="nucleotide sequence ID" value="NZ_CP042239.1"/>
</dbReference>
<dbReference type="Proteomes" id="UP000318055">
    <property type="component" value="Chromosome"/>
</dbReference>
<sequence length="191" mass="20380">MSVFLVLAAMASPVAQQGRIEDVRLRDKTPIGCIYRTLGRSIDRDQLADLARRGFDAKTNEEKNVMRTVGMRISACERSEGWGEKRKQIAIRYFSGRVLESNARYRLKDHGVETAHFEAALAALDDSAKAAVAQGSITGADLGVAWNAAVAAGAGIDAVPEADRKPVAELLMQGLVGVSNMAAAEAAYSAS</sequence>
<reference evidence="1 2" key="1">
    <citation type="submission" date="2019-07" db="EMBL/GenBank/DDBJ databases">
        <title>Sphingomonas alkalisoli sp. nov., isolated from rhizosphere soil of Suaedae salsa.</title>
        <authorList>
            <person name="Zhang H."/>
            <person name="Xu L."/>
            <person name="Zhang J.-X."/>
            <person name="Sun J.-Q."/>
        </authorList>
    </citation>
    <scope>NUCLEOTIDE SEQUENCE [LARGE SCALE GENOMIC DNA]</scope>
    <source>
        <strain evidence="1 2">XS-10</strain>
    </source>
</reference>
<proteinExistence type="predicted"/>
<organism evidence="1 2">
    <name type="scientific">Sphingomonas suaedae</name>
    <dbReference type="NCBI Taxonomy" id="2599297"/>
    <lineage>
        <taxon>Bacteria</taxon>
        <taxon>Pseudomonadati</taxon>
        <taxon>Pseudomonadota</taxon>
        <taxon>Alphaproteobacteria</taxon>
        <taxon>Sphingomonadales</taxon>
        <taxon>Sphingomonadaceae</taxon>
        <taxon>Sphingomonas</taxon>
    </lineage>
</organism>
<protein>
    <submittedName>
        <fullName evidence="1">Uncharacterized protein</fullName>
    </submittedName>
</protein>
<dbReference type="KEGG" id="ssua:FPZ54_04020"/>
<gene>
    <name evidence="1" type="ORF">FPZ54_04020</name>
</gene>
<evidence type="ECO:0000313" key="2">
    <source>
        <dbReference type="Proteomes" id="UP000318055"/>
    </source>
</evidence>
<dbReference type="AlphaFoldDB" id="A0A518RCT0"/>
<dbReference type="EMBL" id="CP042239">
    <property type="protein sequence ID" value="QDX25275.1"/>
    <property type="molecule type" value="Genomic_DNA"/>
</dbReference>
<evidence type="ECO:0000313" key="1">
    <source>
        <dbReference type="EMBL" id="QDX25275.1"/>
    </source>
</evidence>
<name>A0A518RCT0_9SPHN</name>